<gene>
    <name evidence="3" type="ORF">GF068_02630</name>
</gene>
<dbReference type="AlphaFoldDB" id="A0A6N7PL20"/>
<dbReference type="Pfam" id="PF09990">
    <property type="entry name" value="DUF2231"/>
    <property type="match status" value="1"/>
</dbReference>
<keyword evidence="1" id="KW-0472">Membrane</keyword>
<comment type="caution">
    <text evidence="3">The sequence shown here is derived from an EMBL/GenBank/DDBJ whole genome shotgun (WGS) entry which is preliminary data.</text>
</comment>
<accession>A0A6N7PL20</accession>
<dbReference type="EMBL" id="WJIE01000001">
    <property type="protein sequence ID" value="MRG90824.1"/>
    <property type="molecule type" value="Genomic_DNA"/>
</dbReference>
<evidence type="ECO:0000256" key="1">
    <source>
        <dbReference type="SAM" id="Phobius"/>
    </source>
</evidence>
<evidence type="ECO:0000259" key="2">
    <source>
        <dbReference type="Pfam" id="PF09990"/>
    </source>
</evidence>
<protein>
    <recommendedName>
        <fullName evidence="2">DUF2231 domain-containing protein</fullName>
    </recommendedName>
</protein>
<reference evidence="3 4" key="1">
    <citation type="submission" date="2019-10" db="EMBL/GenBank/DDBJ databases">
        <title>A soil myxobacterium in the family Polyangiaceae.</title>
        <authorList>
            <person name="Li Y."/>
            <person name="Wang J."/>
        </authorList>
    </citation>
    <scope>NUCLEOTIDE SEQUENCE [LARGE SCALE GENOMIC DNA]</scope>
    <source>
        <strain evidence="3 4">DSM 14734</strain>
    </source>
</reference>
<sequence>MRTIAQAGRGDVHTLLIVLPLVFFAISLAFDVVAMLSGAHVWGVAAAVNLAAGLVCGAASMVLFARLHLGYRPGSRARELGFLFLWLSACALLPFAVSLVLRAAHPGGPTPPASMALSIVALGLATLAGWLGDEATREQG</sequence>
<dbReference type="OrthoDB" id="5517550at2"/>
<organism evidence="3 4">
    <name type="scientific">Polyangium spumosum</name>
    <dbReference type="NCBI Taxonomy" id="889282"/>
    <lineage>
        <taxon>Bacteria</taxon>
        <taxon>Pseudomonadati</taxon>
        <taxon>Myxococcota</taxon>
        <taxon>Polyangia</taxon>
        <taxon>Polyangiales</taxon>
        <taxon>Polyangiaceae</taxon>
        <taxon>Polyangium</taxon>
    </lineage>
</organism>
<proteinExistence type="predicted"/>
<feature type="transmembrane region" description="Helical" evidence="1">
    <location>
        <begin position="42"/>
        <end position="68"/>
    </location>
</feature>
<evidence type="ECO:0000313" key="3">
    <source>
        <dbReference type="EMBL" id="MRG90824.1"/>
    </source>
</evidence>
<keyword evidence="1" id="KW-0812">Transmembrane</keyword>
<dbReference type="InterPro" id="IPR019251">
    <property type="entry name" value="DUF2231_TM"/>
</dbReference>
<dbReference type="Proteomes" id="UP000440224">
    <property type="component" value="Unassembled WGS sequence"/>
</dbReference>
<name>A0A6N7PL20_9BACT</name>
<evidence type="ECO:0000313" key="4">
    <source>
        <dbReference type="Proteomes" id="UP000440224"/>
    </source>
</evidence>
<feature type="domain" description="DUF2231" evidence="2">
    <location>
        <begin position="12"/>
        <end position="138"/>
    </location>
</feature>
<feature type="transmembrane region" description="Helical" evidence="1">
    <location>
        <begin position="80"/>
        <end position="101"/>
    </location>
</feature>
<keyword evidence="1" id="KW-1133">Transmembrane helix</keyword>
<feature type="transmembrane region" description="Helical" evidence="1">
    <location>
        <begin position="12"/>
        <end position="36"/>
    </location>
</feature>
<keyword evidence="4" id="KW-1185">Reference proteome</keyword>
<dbReference type="RefSeq" id="WP_153817694.1">
    <property type="nucleotide sequence ID" value="NZ_WJIE01000001.1"/>
</dbReference>
<feature type="transmembrane region" description="Helical" evidence="1">
    <location>
        <begin position="113"/>
        <end position="132"/>
    </location>
</feature>